<organism evidence="1">
    <name type="scientific">uncultured Aureispira sp</name>
    <dbReference type="NCBI Taxonomy" id="1331704"/>
    <lineage>
        <taxon>Bacteria</taxon>
        <taxon>Pseudomonadati</taxon>
        <taxon>Bacteroidota</taxon>
        <taxon>Saprospiria</taxon>
        <taxon>Saprospirales</taxon>
        <taxon>Saprospiraceae</taxon>
        <taxon>Aureispira</taxon>
        <taxon>environmental samples</taxon>
    </lineage>
</organism>
<protein>
    <submittedName>
        <fullName evidence="1">DUF2480 family protein</fullName>
    </submittedName>
</protein>
<gene>
    <name evidence="1" type="ORF">HELGO_WM20853</name>
</gene>
<dbReference type="Pfam" id="PF10652">
    <property type="entry name" value="DUF2480"/>
    <property type="match status" value="1"/>
</dbReference>
<dbReference type="EMBL" id="CACVAQ010000384">
    <property type="protein sequence ID" value="CAA6826627.1"/>
    <property type="molecule type" value="Genomic_DNA"/>
</dbReference>
<reference evidence="1" key="1">
    <citation type="submission" date="2020-01" db="EMBL/GenBank/DDBJ databases">
        <authorList>
            <person name="Meier V. D."/>
            <person name="Meier V D."/>
        </authorList>
    </citation>
    <scope>NUCLEOTIDE SEQUENCE</scope>
    <source>
        <strain evidence="1">HLG_WM_MAG_10</strain>
    </source>
</reference>
<name>A0A6S6U8P5_9BACT</name>
<sequence>MKDKPLVNRVAKSGIITINLENYYPQEEILVFDLKDHLFRGLILREKDFRAVVTAYDWAQYEGKNVAIHCSTDAIIPIWAYQLATIHATPYAKAIVHGNAADFVVAHYYKTLAELDVEAYQDQRIVIKGCSDKPVPISAYTELARLLTPVAKKIMYGEPCSMVPLYKKK</sequence>
<dbReference type="AlphaFoldDB" id="A0A6S6U8P5"/>
<accession>A0A6S6U8P5</accession>
<dbReference type="InterPro" id="IPR018914">
    <property type="entry name" value="DUF2480"/>
</dbReference>
<evidence type="ECO:0000313" key="1">
    <source>
        <dbReference type="EMBL" id="CAA6826627.1"/>
    </source>
</evidence>
<proteinExistence type="predicted"/>